<sequence length="237" mass="27259">MQVQSEYCIYSALYETGETIENIVDDLHKGEALAIELIWPDNDLPLIRFENLFGEGDRGVINDLNKKCKLISKNQDDFELISGSDIIISIGEIDSMTDEDADELKEFIRQEFSIDIHSLTKTVSIYEWGASGYFVDFIINLTAGFSQAGMQKVYKFLKTKGYDYAQVDQFDLSKVKKYLEKNYEINPTNLKLKSTRTYENGKTKLVFSSRYTDYTITIDNKSNVLESHVRQLNQTNI</sequence>
<evidence type="ECO:0000313" key="1">
    <source>
        <dbReference type="EMBL" id="WKK82297.2"/>
    </source>
</evidence>
<dbReference type="KEGG" id="marp:QYS47_09425"/>
<dbReference type="AlphaFoldDB" id="A0AA49GJM0"/>
<organism evidence="1">
    <name type="scientific">Marivirga arenosa</name>
    <dbReference type="NCBI Taxonomy" id="3059076"/>
    <lineage>
        <taxon>Bacteria</taxon>
        <taxon>Pseudomonadati</taxon>
        <taxon>Bacteroidota</taxon>
        <taxon>Cytophagia</taxon>
        <taxon>Cytophagales</taxon>
        <taxon>Marivirgaceae</taxon>
        <taxon>Marivirga</taxon>
    </lineage>
</organism>
<reference evidence="1" key="1">
    <citation type="submission" date="2023-08" db="EMBL/GenBank/DDBJ databases">
        <title>Comparative genomics and taxonomic characterization of three novel marine species of genus Marivirga.</title>
        <authorList>
            <person name="Muhammad N."/>
            <person name="Kim S.-G."/>
        </authorList>
    </citation>
    <scope>NUCLEOTIDE SEQUENCE</scope>
    <source>
        <strain evidence="1">BKB1-2</strain>
    </source>
</reference>
<dbReference type="EMBL" id="CP129968">
    <property type="protein sequence ID" value="WKK82297.2"/>
    <property type="molecule type" value="Genomic_DNA"/>
</dbReference>
<proteinExistence type="predicted"/>
<dbReference type="Proteomes" id="UP001232019">
    <property type="component" value="Chromosome"/>
</dbReference>
<protein>
    <submittedName>
        <fullName evidence="1">Uncharacterized protein</fullName>
    </submittedName>
</protein>
<name>A0AA49GJM0_9BACT</name>
<accession>A0AA49GJM0</accession>
<dbReference type="RefSeq" id="WP_322347755.1">
    <property type="nucleotide sequence ID" value="NZ_CP129968.2"/>
</dbReference>
<gene>
    <name evidence="1" type="ORF">QYS47_09425</name>
</gene>